<dbReference type="SUPFAM" id="SSF56726">
    <property type="entry name" value="DNA topoisomerase IV, alpha subunit"/>
    <property type="match status" value="1"/>
</dbReference>
<comment type="caution">
    <text evidence="3">The sequence shown here is derived from an EMBL/GenBank/DDBJ whole genome shotgun (WGS) entry which is preliminary data.</text>
</comment>
<feature type="active site" description="O-(5'-phospho-DNA)-tyrosine intermediate" evidence="1">
    <location>
        <position position="103"/>
    </location>
</feature>
<dbReference type="PRINTS" id="PR01550">
    <property type="entry name" value="TOP6AFAMILY"/>
</dbReference>
<dbReference type="GO" id="GO:0000706">
    <property type="term" value="P:meiotic DNA double-strand break processing"/>
    <property type="evidence" value="ECO:0007669"/>
    <property type="project" value="TreeGrafter"/>
</dbReference>
<dbReference type="GO" id="GO:0042138">
    <property type="term" value="P:meiotic DNA double-strand break formation"/>
    <property type="evidence" value="ECO:0007669"/>
    <property type="project" value="TreeGrafter"/>
</dbReference>
<dbReference type="Gene3D" id="3.40.1360.10">
    <property type="match status" value="1"/>
</dbReference>
<dbReference type="InterPro" id="IPR002815">
    <property type="entry name" value="Spo11/TopoVI_A"/>
</dbReference>
<comment type="catalytic activity">
    <reaction evidence="1">
        <text>ATP-dependent breakage, passage and rejoining of double-stranded DNA.</text>
        <dbReference type="EC" id="5.6.2.2"/>
    </reaction>
</comment>
<dbReference type="GO" id="GO:0005524">
    <property type="term" value="F:ATP binding"/>
    <property type="evidence" value="ECO:0007669"/>
    <property type="project" value="InterPro"/>
</dbReference>
<dbReference type="GO" id="GO:0000228">
    <property type="term" value="C:nuclear chromosome"/>
    <property type="evidence" value="ECO:0007669"/>
    <property type="project" value="TreeGrafter"/>
</dbReference>
<evidence type="ECO:0000256" key="1">
    <source>
        <dbReference type="PROSITE-ProRule" id="PRU01385"/>
    </source>
</evidence>
<evidence type="ECO:0000313" key="3">
    <source>
        <dbReference type="EMBL" id="GMH25041.1"/>
    </source>
</evidence>
<accession>A0AAD3TAJ9</accession>
<keyword evidence="1" id="KW-0238">DNA-binding</keyword>
<dbReference type="GO" id="GO:0003918">
    <property type="term" value="F:DNA topoisomerase type II (double strand cut, ATP-hydrolyzing) activity"/>
    <property type="evidence" value="ECO:0007669"/>
    <property type="project" value="UniProtKB-UniRule"/>
</dbReference>
<keyword evidence="4" id="KW-1185">Reference proteome</keyword>
<dbReference type="EMBL" id="BSYO01000028">
    <property type="protein sequence ID" value="GMH25041.1"/>
    <property type="molecule type" value="Genomic_DNA"/>
</dbReference>
<dbReference type="PANTHER" id="PTHR10848:SF3">
    <property type="entry name" value="MEIOTIC RECOMBINATION PROTEIN SPO11-1"/>
    <property type="match status" value="1"/>
</dbReference>
<evidence type="ECO:0000313" key="4">
    <source>
        <dbReference type="Proteomes" id="UP001279734"/>
    </source>
</evidence>
<comment type="similarity">
    <text evidence="1">Belongs to the TOP6A family.</text>
</comment>
<dbReference type="InterPro" id="IPR036388">
    <property type="entry name" value="WH-like_DNA-bd_sf"/>
</dbReference>
<reference evidence="3" key="1">
    <citation type="submission" date="2023-05" db="EMBL/GenBank/DDBJ databases">
        <title>Nepenthes gracilis genome sequencing.</title>
        <authorList>
            <person name="Fukushima K."/>
        </authorList>
    </citation>
    <scope>NUCLEOTIDE SEQUENCE</scope>
    <source>
        <strain evidence="3">SING2019-196</strain>
    </source>
</reference>
<keyword evidence="1" id="KW-0799">Topoisomerase</keyword>
<dbReference type="InterPro" id="IPR013049">
    <property type="entry name" value="Spo11/TopoVI_A_N"/>
</dbReference>
<evidence type="ECO:0000259" key="2">
    <source>
        <dbReference type="Pfam" id="PF04406"/>
    </source>
</evidence>
<dbReference type="Proteomes" id="UP001279734">
    <property type="component" value="Unassembled WGS sequence"/>
</dbReference>
<feature type="domain" description="Spo11/DNA topoisomerase VI subunit A N-terminal" evidence="2">
    <location>
        <begin position="75"/>
        <end position="135"/>
    </location>
</feature>
<dbReference type="AlphaFoldDB" id="A0AAD3TAJ9"/>
<dbReference type="Pfam" id="PF04406">
    <property type="entry name" value="TP6A_N"/>
    <property type="match status" value="1"/>
</dbReference>
<dbReference type="GO" id="GO:0007131">
    <property type="term" value="P:reciprocal meiotic recombination"/>
    <property type="evidence" value="ECO:0007669"/>
    <property type="project" value="TreeGrafter"/>
</dbReference>
<organism evidence="3 4">
    <name type="scientific">Nepenthes gracilis</name>
    <name type="common">Slender pitcher plant</name>
    <dbReference type="NCBI Taxonomy" id="150966"/>
    <lineage>
        <taxon>Eukaryota</taxon>
        <taxon>Viridiplantae</taxon>
        <taxon>Streptophyta</taxon>
        <taxon>Embryophyta</taxon>
        <taxon>Tracheophyta</taxon>
        <taxon>Spermatophyta</taxon>
        <taxon>Magnoliopsida</taxon>
        <taxon>eudicotyledons</taxon>
        <taxon>Gunneridae</taxon>
        <taxon>Pentapetalae</taxon>
        <taxon>Caryophyllales</taxon>
        <taxon>Nepenthaceae</taxon>
        <taxon>Nepenthes</taxon>
    </lineage>
</organism>
<dbReference type="InterPro" id="IPR036078">
    <property type="entry name" value="Spo11/TopoVI_A_sf"/>
</dbReference>
<gene>
    <name evidence="3" type="ORF">Nepgr_026884</name>
</gene>
<dbReference type="PROSITE" id="PS52041">
    <property type="entry name" value="TOPO_IIB"/>
    <property type="match status" value="1"/>
</dbReference>
<keyword evidence="1" id="KW-0413">Isomerase</keyword>
<dbReference type="PANTHER" id="PTHR10848">
    <property type="entry name" value="MEIOTIC RECOMBINATION PROTEIN SPO11"/>
    <property type="match status" value="1"/>
</dbReference>
<dbReference type="Gene3D" id="1.10.10.10">
    <property type="entry name" value="Winged helix-like DNA-binding domain superfamily/Winged helix DNA-binding domain"/>
    <property type="match status" value="1"/>
</dbReference>
<dbReference type="GO" id="GO:0003677">
    <property type="term" value="F:DNA binding"/>
    <property type="evidence" value="ECO:0007669"/>
    <property type="project" value="UniProtKB-UniRule"/>
</dbReference>
<sequence length="187" mass="21551">MEGKRSNVERSHLLHRIRVFTRSFVKDLSTGRFPVISINRFRNYCTDSSGNCFCSYNLPNGMEVLTLQRQTQVHRLDVLLRVLVIVQQLLQENRHCSKRDIYYMHPSVFSEQSVVDRAINDICILLECSRHNLNVVSVAKGLVMGWIRFLEAGKKFDCISRPNTAWPIPVNVEEVKDIQITNSSIDG</sequence>
<name>A0AAD3TAJ9_NEPGR</name>
<protein>
    <recommendedName>
        <fullName evidence="2">Spo11/DNA topoisomerase VI subunit A N-terminal domain-containing protein</fullName>
    </recommendedName>
</protein>
<proteinExistence type="inferred from homology"/>